<reference evidence="1" key="1">
    <citation type="submission" date="2015-11" db="EMBL/GenBank/DDBJ databases">
        <title>De novo transcriptome assembly of four potential Pierce s Disease insect vectors from Arizona vineyards.</title>
        <authorList>
            <person name="Tassone E.E."/>
        </authorList>
    </citation>
    <scope>NUCLEOTIDE SEQUENCE</scope>
</reference>
<gene>
    <name evidence="1" type="ORF">g.6196</name>
</gene>
<feature type="non-terminal residue" evidence="1">
    <location>
        <position position="113"/>
    </location>
</feature>
<evidence type="ECO:0000313" key="1">
    <source>
        <dbReference type="EMBL" id="JAS98302.1"/>
    </source>
</evidence>
<dbReference type="AlphaFoldDB" id="A0A1B6JGQ3"/>
<feature type="non-terminal residue" evidence="1">
    <location>
        <position position="1"/>
    </location>
</feature>
<proteinExistence type="predicted"/>
<name>A0A1B6JGQ3_9HEMI</name>
<dbReference type="EMBL" id="GECU01009404">
    <property type="protein sequence ID" value="JAS98302.1"/>
    <property type="molecule type" value="Transcribed_RNA"/>
</dbReference>
<organism evidence="1">
    <name type="scientific">Homalodisca liturata</name>
    <dbReference type="NCBI Taxonomy" id="320908"/>
    <lineage>
        <taxon>Eukaryota</taxon>
        <taxon>Metazoa</taxon>
        <taxon>Ecdysozoa</taxon>
        <taxon>Arthropoda</taxon>
        <taxon>Hexapoda</taxon>
        <taxon>Insecta</taxon>
        <taxon>Pterygota</taxon>
        <taxon>Neoptera</taxon>
        <taxon>Paraneoptera</taxon>
        <taxon>Hemiptera</taxon>
        <taxon>Auchenorrhyncha</taxon>
        <taxon>Membracoidea</taxon>
        <taxon>Cicadellidae</taxon>
        <taxon>Cicadellinae</taxon>
        <taxon>Proconiini</taxon>
        <taxon>Homalodisca</taxon>
    </lineage>
</organism>
<protein>
    <submittedName>
        <fullName evidence="1">Uncharacterized protein</fullName>
    </submittedName>
</protein>
<sequence>IAVHCYHTRQLQQAVTWLRETELKITDSGDYTASLSTVHEYTFLAKCLAGDLEGAVTAFQSFQTSDDSKHLSPQEVKGEYQLIKIQNCKTAALEYKKDQGNERTRELCEARVR</sequence>
<accession>A0A1B6JGQ3</accession>